<protein>
    <recommendedName>
        <fullName evidence="5">Zn(2)-C6 fungal-type domain-containing protein</fullName>
    </recommendedName>
</protein>
<gene>
    <name evidence="6" type="ORF">NECHADRAFT_80838</name>
</gene>
<dbReference type="InterPro" id="IPR007219">
    <property type="entry name" value="XnlR_reg_dom"/>
</dbReference>
<dbReference type="CDD" id="cd00067">
    <property type="entry name" value="GAL4"/>
    <property type="match status" value="1"/>
</dbReference>
<evidence type="ECO:0000256" key="1">
    <source>
        <dbReference type="ARBA" id="ARBA00004123"/>
    </source>
</evidence>
<dbReference type="eggNOG" id="ENOG502QYWX">
    <property type="taxonomic scope" value="Eukaryota"/>
</dbReference>
<dbReference type="CDD" id="cd12148">
    <property type="entry name" value="fungal_TF_MHR"/>
    <property type="match status" value="1"/>
</dbReference>
<dbReference type="OrthoDB" id="2269373at2759"/>
<dbReference type="Pfam" id="PF04082">
    <property type="entry name" value="Fungal_trans"/>
    <property type="match status" value="1"/>
</dbReference>
<evidence type="ECO:0000313" key="7">
    <source>
        <dbReference type="Proteomes" id="UP000005206"/>
    </source>
</evidence>
<evidence type="ECO:0000256" key="2">
    <source>
        <dbReference type="ARBA" id="ARBA00022723"/>
    </source>
</evidence>
<dbReference type="GeneID" id="9668335"/>
<evidence type="ECO:0000259" key="5">
    <source>
        <dbReference type="PROSITE" id="PS50048"/>
    </source>
</evidence>
<dbReference type="VEuPathDB" id="FungiDB:NECHADRAFT_80838"/>
<dbReference type="InParanoid" id="C7YSS8"/>
<comment type="subcellular location">
    <subcellularLocation>
        <location evidence="1">Nucleus</location>
    </subcellularLocation>
</comment>
<dbReference type="GO" id="GO:0000981">
    <property type="term" value="F:DNA-binding transcription factor activity, RNA polymerase II-specific"/>
    <property type="evidence" value="ECO:0007669"/>
    <property type="project" value="InterPro"/>
</dbReference>
<dbReference type="InterPro" id="IPR036864">
    <property type="entry name" value="Zn2-C6_fun-type_DNA-bd_sf"/>
</dbReference>
<accession>C7YSS8</accession>
<dbReference type="AlphaFoldDB" id="C7YSS8"/>
<dbReference type="Proteomes" id="UP000005206">
    <property type="component" value="Chromosome 5"/>
</dbReference>
<feature type="compositionally biased region" description="Low complexity" evidence="4">
    <location>
        <begin position="118"/>
        <end position="129"/>
    </location>
</feature>
<dbReference type="RefSeq" id="XP_003051412.1">
    <property type="nucleotide sequence ID" value="XM_003051366.1"/>
</dbReference>
<dbReference type="HOGENOM" id="CLU_004083_5_0_1"/>
<keyword evidence="3" id="KW-0539">Nucleus</keyword>
<feature type="domain" description="Zn(2)-C6 fungal-type" evidence="5">
    <location>
        <begin position="22"/>
        <end position="50"/>
    </location>
</feature>
<proteinExistence type="predicted"/>
<keyword evidence="2" id="KW-0479">Metal-binding</keyword>
<dbReference type="GO" id="GO:0006351">
    <property type="term" value="P:DNA-templated transcription"/>
    <property type="evidence" value="ECO:0007669"/>
    <property type="project" value="InterPro"/>
</dbReference>
<dbReference type="Pfam" id="PF00172">
    <property type="entry name" value="Zn_clus"/>
    <property type="match status" value="1"/>
</dbReference>
<feature type="compositionally biased region" description="Basic and acidic residues" evidence="4">
    <location>
        <begin position="83"/>
        <end position="93"/>
    </location>
</feature>
<dbReference type="PANTHER" id="PTHR31001:SF45">
    <property type="entry name" value="ZN(II)2CYS6 TRANSCRIPTION FACTOR (EUROFUNG)"/>
    <property type="match status" value="1"/>
</dbReference>
<dbReference type="PROSITE" id="PS50048">
    <property type="entry name" value="ZN2_CY6_FUNGAL_2"/>
    <property type="match status" value="1"/>
</dbReference>
<evidence type="ECO:0000256" key="4">
    <source>
        <dbReference type="SAM" id="MobiDB-lite"/>
    </source>
</evidence>
<dbReference type="SMART" id="SM00066">
    <property type="entry name" value="GAL4"/>
    <property type="match status" value="1"/>
</dbReference>
<keyword evidence="7" id="KW-1185">Reference proteome</keyword>
<dbReference type="SUPFAM" id="SSF57701">
    <property type="entry name" value="Zn2/Cys6 DNA-binding domain"/>
    <property type="match status" value="1"/>
</dbReference>
<dbReference type="Gene3D" id="4.10.240.10">
    <property type="entry name" value="Zn(2)-C6 fungal-type DNA-binding domain"/>
    <property type="match status" value="1"/>
</dbReference>
<name>C7YSS8_FUSV7</name>
<dbReference type="GO" id="GO:0005634">
    <property type="term" value="C:nucleus"/>
    <property type="evidence" value="ECO:0007669"/>
    <property type="project" value="UniProtKB-SubCell"/>
</dbReference>
<feature type="region of interest" description="Disordered" evidence="4">
    <location>
        <begin position="83"/>
        <end position="129"/>
    </location>
</feature>
<reference evidence="6 7" key="1">
    <citation type="journal article" date="2009" name="PLoS Genet.">
        <title>The genome of Nectria haematococca: contribution of supernumerary chromosomes to gene expansion.</title>
        <authorList>
            <person name="Coleman J.J."/>
            <person name="Rounsley S.D."/>
            <person name="Rodriguez-Carres M."/>
            <person name="Kuo A."/>
            <person name="Wasmann C.C."/>
            <person name="Grimwood J."/>
            <person name="Schmutz J."/>
            <person name="Taga M."/>
            <person name="White G.J."/>
            <person name="Zhou S."/>
            <person name="Schwartz D.C."/>
            <person name="Freitag M."/>
            <person name="Ma L.J."/>
            <person name="Danchin E.G."/>
            <person name="Henrissat B."/>
            <person name="Coutinho P.M."/>
            <person name="Nelson D.R."/>
            <person name="Straney D."/>
            <person name="Napoli C.A."/>
            <person name="Barker B.M."/>
            <person name="Gribskov M."/>
            <person name="Rep M."/>
            <person name="Kroken S."/>
            <person name="Molnar I."/>
            <person name="Rensing C."/>
            <person name="Kennell J.C."/>
            <person name="Zamora J."/>
            <person name="Farman M.L."/>
            <person name="Selker E.U."/>
            <person name="Salamov A."/>
            <person name="Shapiro H."/>
            <person name="Pangilinan J."/>
            <person name="Lindquist E."/>
            <person name="Lamers C."/>
            <person name="Grigoriev I.V."/>
            <person name="Geiser D.M."/>
            <person name="Covert S.F."/>
            <person name="Temporini E."/>
            <person name="Vanetten H.D."/>
        </authorList>
    </citation>
    <scope>NUCLEOTIDE SEQUENCE [LARGE SCALE GENOMIC DNA]</scope>
    <source>
        <strain evidence="7">ATCC MYA-4622 / CBS 123669 / FGSC 9596 / NRRL 45880 / 77-13-4</strain>
    </source>
</reference>
<dbReference type="OMA" id="QAWEVMS"/>
<dbReference type="EMBL" id="GG698899">
    <property type="protein sequence ID" value="EEU45699.1"/>
    <property type="molecule type" value="Genomic_DNA"/>
</dbReference>
<dbReference type="PANTHER" id="PTHR31001">
    <property type="entry name" value="UNCHARACTERIZED TRANSCRIPTIONAL REGULATORY PROTEIN"/>
    <property type="match status" value="1"/>
</dbReference>
<organism evidence="6 7">
    <name type="scientific">Fusarium vanettenii (strain ATCC MYA-4622 / CBS 123669 / FGSC 9596 / NRRL 45880 / 77-13-4)</name>
    <name type="common">Fusarium solani subsp. pisi</name>
    <dbReference type="NCBI Taxonomy" id="660122"/>
    <lineage>
        <taxon>Eukaryota</taxon>
        <taxon>Fungi</taxon>
        <taxon>Dikarya</taxon>
        <taxon>Ascomycota</taxon>
        <taxon>Pezizomycotina</taxon>
        <taxon>Sordariomycetes</taxon>
        <taxon>Hypocreomycetidae</taxon>
        <taxon>Hypocreales</taxon>
        <taxon>Nectriaceae</taxon>
        <taxon>Fusarium</taxon>
        <taxon>Fusarium solani species complex</taxon>
        <taxon>Fusarium vanettenii</taxon>
    </lineage>
</organism>
<dbReference type="GO" id="GO:0003677">
    <property type="term" value="F:DNA binding"/>
    <property type="evidence" value="ECO:0007669"/>
    <property type="project" value="InterPro"/>
</dbReference>
<dbReference type="GO" id="GO:0008270">
    <property type="term" value="F:zinc ion binding"/>
    <property type="evidence" value="ECO:0007669"/>
    <property type="project" value="InterPro"/>
</dbReference>
<dbReference type="InterPro" id="IPR050613">
    <property type="entry name" value="Sec_Metabolite_Reg"/>
</dbReference>
<evidence type="ECO:0000313" key="6">
    <source>
        <dbReference type="EMBL" id="EEU45699.1"/>
    </source>
</evidence>
<sequence length="697" mass="78874">MSTTAPVPEQSHPRPKSQRILACVLCQQRKVKCDRRFPCANCARHHVQCVPATQTRPRRRRFPERELLDRLRKYEDLLRQNKVKFEPLHKDPGSGEQASPEGSYVSDHEQPEAAGVDTPSPSTSKSESTFEAKNIWHAMTQGSRDPTHDVREVIFRNAWDQTFSNDDNILFGSRQSSVDLSTLHPEPVHIFRLWQAYLNNVNPLLKVTHTPSLQGRIIEAASNLKDVNPNMEALMFGIYCMATLSLAPEDCQAHFQLSKPDMLTKFQFGCQQALLNSAFLRTEDRDCLTALFLYLHSSRSGAHPRSVSTILAVAIRIAERMGIQTEAINARYTVLEAEMRRRLWWSLMLLDARMSGLSDHKPMILAPTWDCAIPLNVSDSDLREETKEPPPARIGVSEAFFAVVRSELGDFIRHTRFHLEFTNPALKPIAKELPGDGDLDALERMVEEKYLKFCDPENALQYMTMWTTRAQLSNCRLLENYSRHLDPADHEDGRTGPPAISYALRWLECDTKLATSPLTKGYIWFIQLYFPFPAYIRIAQDLKAHPLGGEAERAWEVMSDNYDARFGIEVGVYNPVFIPFSNFILHAWGMSEEASKKSGQPMNLPRIITRIRQTLAAINQSANSEPDTASMEDEGLSMQTPAGFGDPSMLFGMGPGGYAAANMGVYNNMRGQPPFAIDAHHFDWTSMDWSLGGRRGW</sequence>
<dbReference type="InterPro" id="IPR001138">
    <property type="entry name" value="Zn2Cys6_DnaBD"/>
</dbReference>
<evidence type="ECO:0000256" key="3">
    <source>
        <dbReference type="ARBA" id="ARBA00023242"/>
    </source>
</evidence>
<dbReference type="SMART" id="SM00906">
    <property type="entry name" value="Fungal_trans"/>
    <property type="match status" value="1"/>
</dbReference>
<dbReference type="KEGG" id="nhe:NECHADRAFT_80838"/>